<dbReference type="AlphaFoldDB" id="U9STL1"/>
<reference evidence="1" key="1">
    <citation type="submission" date="2013-07" db="EMBL/GenBank/DDBJ databases">
        <title>The genome of an arbuscular mycorrhizal fungus provides insights into the evolution of the oldest plant symbiosis.</title>
        <authorList>
            <consortium name="DOE Joint Genome Institute"/>
            <person name="Tisserant E."/>
            <person name="Malbreil M."/>
            <person name="Kuo A."/>
            <person name="Kohler A."/>
            <person name="Symeonidi A."/>
            <person name="Balestrini R."/>
            <person name="Charron P."/>
            <person name="Duensing N."/>
            <person name="Frei-dit-Frey N."/>
            <person name="Gianinazzi-Pearson V."/>
            <person name="Gilbert B."/>
            <person name="Handa Y."/>
            <person name="Hijri M."/>
            <person name="Kaul R."/>
            <person name="Kawaguchi M."/>
            <person name="Krajinski F."/>
            <person name="Lammers P."/>
            <person name="Lapierre D."/>
            <person name="Masclaux F.G."/>
            <person name="Murat C."/>
            <person name="Morin E."/>
            <person name="Ndikumana S."/>
            <person name="Pagni M."/>
            <person name="Petitpierre D."/>
            <person name="Requena N."/>
            <person name="Rosikiewicz P."/>
            <person name="Riley R."/>
            <person name="Saito K."/>
            <person name="San Clemente H."/>
            <person name="Shapiro H."/>
            <person name="van Tuinen D."/>
            <person name="Becard G."/>
            <person name="Bonfante P."/>
            <person name="Paszkowski U."/>
            <person name="Shachar-Hill Y."/>
            <person name="Young J.P."/>
            <person name="Sanders I.R."/>
            <person name="Henrissat B."/>
            <person name="Rensing S.A."/>
            <person name="Grigoriev I.V."/>
            <person name="Corradi N."/>
            <person name="Roux C."/>
            <person name="Martin F."/>
        </authorList>
    </citation>
    <scope>NUCLEOTIDE SEQUENCE</scope>
    <source>
        <strain evidence="1">DAOM 197198</strain>
    </source>
</reference>
<name>U9STL1_RHIID</name>
<dbReference type="HOGENOM" id="CLU_2177147_0_0_1"/>
<evidence type="ECO:0000313" key="1">
    <source>
        <dbReference type="EMBL" id="ERZ99244.1"/>
    </source>
</evidence>
<dbReference type="EMBL" id="KI298125">
    <property type="protein sequence ID" value="ERZ99244.1"/>
    <property type="molecule type" value="Genomic_DNA"/>
</dbReference>
<protein>
    <submittedName>
        <fullName evidence="1">Uncharacterized protein</fullName>
    </submittedName>
</protein>
<gene>
    <name evidence="1" type="ORF">GLOINDRAFT_88075</name>
</gene>
<proteinExistence type="predicted"/>
<accession>U9STL1</accession>
<feature type="non-terminal residue" evidence="1">
    <location>
        <position position="1"/>
    </location>
</feature>
<sequence>SYNKLKVSQCSRGLRQQINKELNPGKNYAFPKLENILLEIPNFQILCFGLFFMPYLLTMKSRNPEIPEFINQSFLKIFNFDLSYSIYRLIPRSQVQENYKSICTLENIRD</sequence>
<organism evidence="1">
    <name type="scientific">Rhizophagus irregularis (strain DAOM 181602 / DAOM 197198 / MUCL 43194)</name>
    <name type="common">Arbuscular mycorrhizal fungus</name>
    <name type="synonym">Glomus intraradices</name>
    <dbReference type="NCBI Taxonomy" id="747089"/>
    <lineage>
        <taxon>Eukaryota</taxon>
        <taxon>Fungi</taxon>
        <taxon>Fungi incertae sedis</taxon>
        <taxon>Mucoromycota</taxon>
        <taxon>Glomeromycotina</taxon>
        <taxon>Glomeromycetes</taxon>
        <taxon>Glomerales</taxon>
        <taxon>Glomeraceae</taxon>
        <taxon>Rhizophagus</taxon>
    </lineage>
</organism>